<accession>A0A4R0N6V6</accession>
<gene>
    <name evidence="2" type="ORF">EZ444_15970</name>
</gene>
<keyword evidence="1" id="KW-0812">Transmembrane</keyword>
<reference evidence="2 3" key="1">
    <citation type="submission" date="2019-02" db="EMBL/GenBank/DDBJ databases">
        <title>Pedobacter sp. RP-3-8 sp. nov., isolated from Arctic soil.</title>
        <authorList>
            <person name="Dahal R.H."/>
        </authorList>
    </citation>
    <scope>NUCLEOTIDE SEQUENCE [LARGE SCALE GENOMIC DNA]</scope>
    <source>
        <strain evidence="2 3">RP-3-8</strain>
    </source>
</reference>
<protein>
    <submittedName>
        <fullName evidence="2">Uncharacterized protein</fullName>
    </submittedName>
</protein>
<feature type="transmembrane region" description="Helical" evidence="1">
    <location>
        <begin position="6"/>
        <end position="23"/>
    </location>
</feature>
<dbReference type="AlphaFoldDB" id="A0A4R0N6V6"/>
<dbReference type="RefSeq" id="WP_131610151.1">
    <property type="nucleotide sequence ID" value="NZ_SJSM01000010.1"/>
</dbReference>
<keyword evidence="3" id="KW-1185">Reference proteome</keyword>
<keyword evidence="1" id="KW-0472">Membrane</keyword>
<dbReference type="EMBL" id="SJSM01000010">
    <property type="protein sequence ID" value="TCC95003.1"/>
    <property type="molecule type" value="Genomic_DNA"/>
</dbReference>
<dbReference type="OrthoDB" id="714055at2"/>
<evidence type="ECO:0000313" key="2">
    <source>
        <dbReference type="EMBL" id="TCC95003.1"/>
    </source>
</evidence>
<sequence>MQIIITWHMIIFIFAFYFITKYLSNSLKKIMTGCQDPFNPLYSYQDYPTWRKGYNRGRRDIIKTLRKMLADANKEILEMYPGAADKCRTENKNQQ</sequence>
<proteinExistence type="predicted"/>
<dbReference type="Proteomes" id="UP000291117">
    <property type="component" value="Unassembled WGS sequence"/>
</dbReference>
<evidence type="ECO:0000313" key="3">
    <source>
        <dbReference type="Proteomes" id="UP000291117"/>
    </source>
</evidence>
<name>A0A4R0N6V6_9SPHI</name>
<organism evidence="2 3">
    <name type="scientific">Pedobacter hiemivivus</name>
    <dbReference type="NCBI Taxonomy" id="2530454"/>
    <lineage>
        <taxon>Bacteria</taxon>
        <taxon>Pseudomonadati</taxon>
        <taxon>Bacteroidota</taxon>
        <taxon>Sphingobacteriia</taxon>
        <taxon>Sphingobacteriales</taxon>
        <taxon>Sphingobacteriaceae</taxon>
        <taxon>Pedobacter</taxon>
    </lineage>
</organism>
<evidence type="ECO:0000256" key="1">
    <source>
        <dbReference type="SAM" id="Phobius"/>
    </source>
</evidence>
<keyword evidence="1" id="KW-1133">Transmembrane helix</keyword>
<comment type="caution">
    <text evidence="2">The sequence shown here is derived from an EMBL/GenBank/DDBJ whole genome shotgun (WGS) entry which is preliminary data.</text>
</comment>